<dbReference type="AlphaFoldDB" id="A0AAW2UP38"/>
<protein>
    <submittedName>
        <fullName evidence="1">Uncharacterized protein</fullName>
    </submittedName>
</protein>
<dbReference type="Pfam" id="PF02992">
    <property type="entry name" value="Transposase_21"/>
    <property type="match status" value="1"/>
</dbReference>
<reference evidence="1" key="1">
    <citation type="submission" date="2020-06" db="EMBL/GenBank/DDBJ databases">
        <authorList>
            <person name="Li T."/>
            <person name="Hu X."/>
            <person name="Zhang T."/>
            <person name="Song X."/>
            <person name="Zhang H."/>
            <person name="Dai N."/>
            <person name="Sheng W."/>
            <person name="Hou X."/>
            <person name="Wei L."/>
        </authorList>
    </citation>
    <scope>NUCLEOTIDE SEQUENCE</scope>
    <source>
        <strain evidence="1">G02</strain>
        <tissue evidence="1">Leaf</tissue>
    </source>
</reference>
<evidence type="ECO:0000313" key="1">
    <source>
        <dbReference type="EMBL" id="KAL0419001.1"/>
    </source>
</evidence>
<dbReference type="EMBL" id="JACGWJ010000005">
    <property type="protein sequence ID" value="KAL0419001.1"/>
    <property type="molecule type" value="Genomic_DNA"/>
</dbReference>
<comment type="caution">
    <text evidence="1">The sequence shown here is derived from an EMBL/GenBank/DDBJ whole genome shotgun (WGS) entry which is preliminary data.</text>
</comment>
<reference evidence="1" key="2">
    <citation type="journal article" date="2024" name="Plant">
        <title>Genomic evolution and insights into agronomic trait innovations of Sesamum species.</title>
        <authorList>
            <person name="Miao H."/>
            <person name="Wang L."/>
            <person name="Qu L."/>
            <person name="Liu H."/>
            <person name="Sun Y."/>
            <person name="Le M."/>
            <person name="Wang Q."/>
            <person name="Wei S."/>
            <person name="Zheng Y."/>
            <person name="Lin W."/>
            <person name="Duan Y."/>
            <person name="Cao H."/>
            <person name="Xiong S."/>
            <person name="Wang X."/>
            <person name="Wei L."/>
            <person name="Li C."/>
            <person name="Ma Q."/>
            <person name="Ju M."/>
            <person name="Zhao R."/>
            <person name="Li G."/>
            <person name="Mu C."/>
            <person name="Tian Q."/>
            <person name="Mei H."/>
            <person name="Zhang T."/>
            <person name="Gao T."/>
            <person name="Zhang H."/>
        </authorList>
    </citation>
    <scope>NUCLEOTIDE SEQUENCE</scope>
    <source>
        <strain evidence="1">G02</strain>
    </source>
</reference>
<dbReference type="InterPro" id="IPR004242">
    <property type="entry name" value="Transposase_21"/>
</dbReference>
<gene>
    <name evidence="1" type="ORF">Sradi_1313600</name>
</gene>
<accession>A0AAW2UP38</accession>
<sequence>MADSQSAEVVFFKGDCQAHDVACHTSDRGGVECHPSDAEAWKHFDQMYPNFAEEQRNVWLRLCTDGFALHGQYGCTYSCWSVIITPYNLLPGICMSAK</sequence>
<name>A0AAW2UP38_SESRA</name>
<proteinExistence type="predicted"/>
<organism evidence="1">
    <name type="scientific">Sesamum radiatum</name>
    <name type="common">Black benniseed</name>
    <dbReference type="NCBI Taxonomy" id="300843"/>
    <lineage>
        <taxon>Eukaryota</taxon>
        <taxon>Viridiplantae</taxon>
        <taxon>Streptophyta</taxon>
        <taxon>Embryophyta</taxon>
        <taxon>Tracheophyta</taxon>
        <taxon>Spermatophyta</taxon>
        <taxon>Magnoliopsida</taxon>
        <taxon>eudicotyledons</taxon>
        <taxon>Gunneridae</taxon>
        <taxon>Pentapetalae</taxon>
        <taxon>asterids</taxon>
        <taxon>lamiids</taxon>
        <taxon>Lamiales</taxon>
        <taxon>Pedaliaceae</taxon>
        <taxon>Sesamum</taxon>
    </lineage>
</organism>